<dbReference type="GO" id="GO:0000981">
    <property type="term" value="F:DNA-binding transcription factor activity, RNA polymerase II-specific"/>
    <property type="evidence" value="ECO:0007669"/>
    <property type="project" value="InterPro"/>
</dbReference>
<feature type="region of interest" description="Disordered" evidence="1">
    <location>
        <begin position="1124"/>
        <end position="1193"/>
    </location>
</feature>
<dbReference type="Proteomes" id="UP000245768">
    <property type="component" value="Unassembled WGS sequence"/>
</dbReference>
<feature type="compositionally biased region" description="Polar residues" evidence="1">
    <location>
        <begin position="1"/>
        <end position="12"/>
    </location>
</feature>
<dbReference type="SMART" id="SM00066">
    <property type="entry name" value="GAL4"/>
    <property type="match status" value="1"/>
</dbReference>
<feature type="compositionally biased region" description="Basic residues" evidence="1">
    <location>
        <begin position="115"/>
        <end position="132"/>
    </location>
</feature>
<dbReference type="RefSeq" id="XP_025378535.1">
    <property type="nucleotide sequence ID" value="XM_025523434.1"/>
</dbReference>
<dbReference type="CDD" id="cd00067">
    <property type="entry name" value="GAL4"/>
    <property type="match status" value="1"/>
</dbReference>
<evidence type="ECO:0000259" key="2">
    <source>
        <dbReference type="SMART" id="SM00066"/>
    </source>
</evidence>
<dbReference type="Gene3D" id="4.10.240.10">
    <property type="entry name" value="Zn(2)-C6 fungal-type DNA-binding domain"/>
    <property type="match status" value="1"/>
</dbReference>
<reference evidence="3 4" key="1">
    <citation type="journal article" date="2018" name="Mol. Biol. Evol.">
        <title>Broad Genomic Sampling Reveals a Smut Pathogenic Ancestry of the Fungal Clade Ustilaginomycotina.</title>
        <authorList>
            <person name="Kijpornyongpan T."/>
            <person name="Mondo S.J."/>
            <person name="Barry K."/>
            <person name="Sandor L."/>
            <person name="Lee J."/>
            <person name="Lipzen A."/>
            <person name="Pangilinan J."/>
            <person name="LaButti K."/>
            <person name="Hainaut M."/>
            <person name="Henrissat B."/>
            <person name="Grigoriev I.V."/>
            <person name="Spatafora J.W."/>
            <person name="Aime M.C."/>
        </authorList>
    </citation>
    <scope>NUCLEOTIDE SEQUENCE [LARGE SCALE GENOMIC DNA]</scope>
    <source>
        <strain evidence="3 4">MCA 4198</strain>
    </source>
</reference>
<feature type="compositionally biased region" description="Gly residues" evidence="1">
    <location>
        <begin position="1164"/>
        <end position="1173"/>
    </location>
</feature>
<proteinExistence type="predicted"/>
<feature type="compositionally biased region" description="Polar residues" evidence="1">
    <location>
        <begin position="1143"/>
        <end position="1153"/>
    </location>
</feature>
<keyword evidence="4" id="KW-1185">Reference proteome</keyword>
<dbReference type="GeneID" id="37045350"/>
<dbReference type="InParanoid" id="A0A316YPM7"/>
<evidence type="ECO:0000313" key="3">
    <source>
        <dbReference type="EMBL" id="PWN91337.1"/>
    </source>
</evidence>
<feature type="region of interest" description="Disordered" evidence="1">
    <location>
        <begin position="704"/>
        <end position="735"/>
    </location>
</feature>
<feature type="region of interest" description="Disordered" evidence="1">
    <location>
        <begin position="380"/>
        <end position="399"/>
    </location>
</feature>
<protein>
    <recommendedName>
        <fullName evidence="2">Zn(2)-C6 fungal-type domain-containing protein</fullName>
    </recommendedName>
</protein>
<feature type="region of interest" description="Disordered" evidence="1">
    <location>
        <begin position="100"/>
        <end position="144"/>
    </location>
</feature>
<dbReference type="InterPro" id="IPR036864">
    <property type="entry name" value="Zn2-C6_fun-type_DNA-bd_sf"/>
</dbReference>
<feature type="domain" description="Zn(2)-C6 fungal-type" evidence="2">
    <location>
        <begin position="28"/>
        <end position="86"/>
    </location>
</feature>
<feature type="region of interest" description="Disordered" evidence="1">
    <location>
        <begin position="190"/>
        <end position="243"/>
    </location>
</feature>
<feature type="compositionally biased region" description="Acidic residues" evidence="1">
    <location>
        <begin position="926"/>
        <end position="935"/>
    </location>
</feature>
<dbReference type="InterPro" id="IPR001138">
    <property type="entry name" value="Zn2Cys6_DnaBD"/>
</dbReference>
<organism evidence="3 4">
    <name type="scientific">Acaromyces ingoldii</name>
    <dbReference type="NCBI Taxonomy" id="215250"/>
    <lineage>
        <taxon>Eukaryota</taxon>
        <taxon>Fungi</taxon>
        <taxon>Dikarya</taxon>
        <taxon>Basidiomycota</taxon>
        <taxon>Ustilaginomycotina</taxon>
        <taxon>Exobasidiomycetes</taxon>
        <taxon>Exobasidiales</taxon>
        <taxon>Cryptobasidiaceae</taxon>
        <taxon>Acaromyces</taxon>
    </lineage>
</organism>
<feature type="region of interest" description="Disordered" evidence="1">
    <location>
        <begin position="1035"/>
        <end position="1109"/>
    </location>
</feature>
<dbReference type="EMBL" id="KZ819635">
    <property type="protein sequence ID" value="PWN91337.1"/>
    <property type="molecule type" value="Genomic_DNA"/>
</dbReference>
<evidence type="ECO:0000256" key="1">
    <source>
        <dbReference type="SAM" id="MobiDB-lite"/>
    </source>
</evidence>
<dbReference type="AlphaFoldDB" id="A0A316YPM7"/>
<feature type="compositionally biased region" description="Low complexity" evidence="1">
    <location>
        <begin position="103"/>
        <end position="112"/>
    </location>
</feature>
<feature type="region of interest" description="Disordered" evidence="1">
    <location>
        <begin position="894"/>
        <end position="951"/>
    </location>
</feature>
<dbReference type="SUPFAM" id="SSF57701">
    <property type="entry name" value="Zn2/Cys6 DNA-binding domain"/>
    <property type="match status" value="1"/>
</dbReference>
<dbReference type="GO" id="GO:0008270">
    <property type="term" value="F:zinc ion binding"/>
    <property type="evidence" value="ECO:0007669"/>
    <property type="project" value="InterPro"/>
</dbReference>
<feature type="region of interest" description="Disordered" evidence="1">
    <location>
        <begin position="568"/>
        <end position="611"/>
    </location>
</feature>
<name>A0A316YPM7_9BASI</name>
<gene>
    <name evidence="3" type="ORF">FA10DRAFT_278179</name>
</gene>
<feature type="compositionally biased region" description="Basic and acidic residues" evidence="1">
    <location>
        <begin position="936"/>
        <end position="945"/>
    </location>
</feature>
<accession>A0A316YPM7</accession>
<evidence type="ECO:0000313" key="4">
    <source>
        <dbReference type="Proteomes" id="UP000245768"/>
    </source>
</evidence>
<dbReference type="OrthoDB" id="5818554at2759"/>
<sequence length="1216" mass="133407">MADVPSTSSSTKQQEEVQAHGTQKRKRTRGPRSCVGCRKAKQRCDLPDVTAVLASEAPQPTELACHRCKVLKQACIVSEPLPASYRKRGGPKSLRANAVPASLQLQQQQQQQERQHHHLRDHPASKRARHAKGTGPGPVVAESDEDDEVVVVASMVDEEGDVEDVDAEVEEGVFARREHVFDPDMMEVNWNRRHQRTHPRLTDSISGRRPDSPQGPDAEALLNRSRSGPNFGPQSAAKDVAAGMREPRWQKEEGDQAGFLADAPGSFPVDALVSSRPWIDSVRSSLRPYDSLRMLCYRQATFRRPPPPSAWNLFTPEQASSSEPSSFSRSAPFPTKSVEQILCDYGPLLDVNRMNEALESYRLHIPFVESILAEEIYGGASPDSSKAKRSRNGRHVQGSQPKGGLFLGVLVYLAAKRLGAHRLEAELLAALRQEALATLLRGPSEPGEAAALACLALYEPLLLAKHDEEWDYTGCGKTFEGSFDGVGLLAAASTATSNSIDLADTARQLGAGVPTESSICLLRKASLAVSLSSYTTFVSLAGNIQRRPFVECPMDSLQAIQEYCANPVPRPFPPSSATQRERKDKEVDDEEERGESGNENEEEGCEEERDANAEQEERLWMLCSILRYQAVAVMRTFCQEQNAKIERLPPSVLGEEIHNIVVESIDGLQARIDDFSAQLRSLARLIDQVSQEHLDYQQELQQLREQMSGKRGRSSASRGKGTGAESERPSRAGKSRKGVQSPWLIRIDWLEFEFVALHFVCLSRITESTIVLYDSKIGPCNSSKTFLGRLSGHTDLFETLVLLGGHHRTLQAAQVAVRISNLVLPRLANGSFRALTPPPAFVAGVTLTSIQALAEEVAAVSQDSTWNKRAASVAPKAQFSALVMRNMAQALKALDSKAPPSSSSTMFRWHHRQPRNSTSDRPVEQGGDDDGEDEEARAQREKQEEALATSVRRHASILATSAAISQKTGDAIYDWTSASHELRGVKGKQSHPQKQGEVHFPSQLGEQWKGVTQCEPPMASEVPYQTSYHSQWRSYADNATRRSSSNATPQPGPPQQARYGRAPTSGVIAPPFYGTNMENPQMPRHFPPRRRQEGPNHPQQQRDPSSPYAHDASFLIDFVAAQQQSNGQPSGAGPVDHTPANPHETQQQRQTPLSNPPGPVPGDGSQGPQGGHAGAFYRNGAGDDLSQFPGPSLDEFDMLLYEIASVPIDNYFIPGA</sequence>
<feature type="compositionally biased region" description="Acidic residues" evidence="1">
    <location>
        <begin position="587"/>
        <end position="609"/>
    </location>
</feature>
<feature type="region of interest" description="Disordered" evidence="1">
    <location>
        <begin position="1"/>
        <end position="37"/>
    </location>
</feature>